<dbReference type="InterPro" id="IPR016131">
    <property type="entry name" value="Haemerythrin_Fe_BS"/>
</dbReference>
<reference evidence="6 7" key="1">
    <citation type="journal article" date="2016" name="C (Basel)">
        <title>Selective Growth of and Electricity Production by Marine Exoelectrogenic Bacteria in Self-Aggregated Hydrogel of Microbially Reduced Graphene Oxide.</title>
        <authorList>
            <person name="Yoshida N."/>
            <person name="Goto Y."/>
            <person name="Miyata Y."/>
        </authorList>
    </citation>
    <scope>NUCLEOTIDE SEQUENCE [LARGE SCALE GENOMIC DNA]</scope>
    <source>
        <strain evidence="6 7">NIT-T3</strain>
    </source>
</reference>
<organism evidence="6 7">
    <name type="scientific">Desulfuromonas versatilis</name>
    <dbReference type="NCBI Taxonomy" id="2802975"/>
    <lineage>
        <taxon>Bacteria</taxon>
        <taxon>Pseudomonadati</taxon>
        <taxon>Thermodesulfobacteriota</taxon>
        <taxon>Desulfuromonadia</taxon>
        <taxon>Desulfuromonadales</taxon>
        <taxon>Desulfuromonadaceae</taxon>
        <taxon>Desulfuromonas</taxon>
    </lineage>
</organism>
<sequence>MALQWKAEYSVGVEIIDAQHQELFRRFGALTEACKQARGKEQLAELLDFLSDYIVFHFNDEESQMLRYGYPGFAGHREEHRSFMGRIEALRKQLAEGGSSFPLLVETNEAVLRWLIMHIRKVDTAFGEYLQGRS</sequence>
<dbReference type="InterPro" id="IPR012827">
    <property type="entry name" value="Hemerythrin_metal-bd"/>
</dbReference>
<dbReference type="PANTHER" id="PTHR37164">
    <property type="entry name" value="BACTERIOHEMERYTHRIN"/>
    <property type="match status" value="1"/>
</dbReference>
<dbReference type="RefSeq" id="WP_221250568.1">
    <property type="nucleotide sequence ID" value="NZ_AP024355.1"/>
</dbReference>
<dbReference type="InterPro" id="IPR050669">
    <property type="entry name" value="Hemerythrin"/>
</dbReference>
<dbReference type="Pfam" id="PF01814">
    <property type="entry name" value="Hemerythrin"/>
    <property type="match status" value="1"/>
</dbReference>
<keyword evidence="2" id="KW-0813">Transport</keyword>
<accession>A0ABM9SDD8</accession>
<dbReference type="NCBIfam" id="NF033749">
    <property type="entry name" value="bact_hemeryth"/>
    <property type="match status" value="1"/>
</dbReference>
<reference evidence="6 7" key="2">
    <citation type="journal article" date="2021" name="Int. J. Syst. Evol. Microbiol.">
        <title>Isolation and Polyphasic Characterization of Desulfuromonas versatilis sp. Nov., an Electrogenic Bacteria Capable of Versatile Metabolism Isolated from a Graphene Oxide-Reducing Enrichment Culture.</title>
        <authorList>
            <person name="Xie L."/>
            <person name="Yoshida N."/>
            <person name="Ishii S."/>
            <person name="Meng L."/>
        </authorList>
    </citation>
    <scope>NUCLEOTIDE SEQUENCE [LARGE SCALE GENOMIC DNA]</scope>
    <source>
        <strain evidence="6 7">NIT-T3</strain>
    </source>
</reference>
<evidence type="ECO:0000259" key="5">
    <source>
        <dbReference type="Pfam" id="PF01814"/>
    </source>
</evidence>
<keyword evidence="3" id="KW-0479">Metal-binding</keyword>
<evidence type="ECO:0000256" key="3">
    <source>
        <dbReference type="ARBA" id="ARBA00022723"/>
    </source>
</evidence>
<dbReference type="EMBL" id="AP024355">
    <property type="protein sequence ID" value="BCR03090.1"/>
    <property type="molecule type" value="Genomic_DNA"/>
</dbReference>
<dbReference type="InterPro" id="IPR035938">
    <property type="entry name" value="Hemerythrin-like_sf"/>
</dbReference>
<evidence type="ECO:0000256" key="1">
    <source>
        <dbReference type="ARBA" id="ARBA00010587"/>
    </source>
</evidence>
<evidence type="ECO:0000256" key="2">
    <source>
        <dbReference type="ARBA" id="ARBA00022621"/>
    </source>
</evidence>
<dbReference type="SUPFAM" id="SSF47188">
    <property type="entry name" value="Hemerythrin-like"/>
    <property type="match status" value="1"/>
</dbReference>
<dbReference type="PROSITE" id="PS00550">
    <property type="entry name" value="HEMERYTHRINS"/>
    <property type="match status" value="1"/>
</dbReference>
<evidence type="ECO:0000256" key="4">
    <source>
        <dbReference type="ARBA" id="ARBA00023004"/>
    </source>
</evidence>
<proteinExistence type="inferred from homology"/>
<dbReference type="InterPro" id="IPR012312">
    <property type="entry name" value="Hemerythrin-like"/>
</dbReference>
<evidence type="ECO:0000313" key="6">
    <source>
        <dbReference type="EMBL" id="BCR03090.1"/>
    </source>
</evidence>
<keyword evidence="7" id="KW-1185">Reference proteome</keyword>
<protein>
    <submittedName>
        <fullName evidence="6">Hemerythrin</fullName>
    </submittedName>
</protein>
<gene>
    <name evidence="6" type="ORF">DESUT3_01590</name>
</gene>
<dbReference type="PANTHER" id="PTHR37164:SF1">
    <property type="entry name" value="BACTERIOHEMERYTHRIN"/>
    <property type="match status" value="1"/>
</dbReference>
<keyword evidence="4" id="KW-0408">Iron</keyword>
<dbReference type="Proteomes" id="UP001319827">
    <property type="component" value="Chromosome"/>
</dbReference>
<feature type="domain" description="Hemerythrin-like" evidence="5">
    <location>
        <begin position="12"/>
        <end position="126"/>
    </location>
</feature>
<dbReference type="CDD" id="cd12107">
    <property type="entry name" value="Hemerythrin"/>
    <property type="match status" value="1"/>
</dbReference>
<name>A0ABM9SDD8_9BACT</name>
<dbReference type="Gene3D" id="1.20.120.50">
    <property type="entry name" value="Hemerythrin-like"/>
    <property type="match status" value="1"/>
</dbReference>
<keyword evidence="2" id="KW-0561">Oxygen transport</keyword>
<comment type="similarity">
    <text evidence="1">Belongs to the hemerythrin family.</text>
</comment>
<dbReference type="NCBIfam" id="TIGR02481">
    <property type="entry name" value="hemeryth_dom"/>
    <property type="match status" value="1"/>
</dbReference>
<evidence type="ECO:0000313" key="7">
    <source>
        <dbReference type="Proteomes" id="UP001319827"/>
    </source>
</evidence>